<dbReference type="EMBL" id="FMWL01000005">
    <property type="protein sequence ID" value="SCZ78878.1"/>
    <property type="molecule type" value="Genomic_DNA"/>
</dbReference>
<evidence type="ECO:0000313" key="16">
    <source>
        <dbReference type="Proteomes" id="UP000199208"/>
    </source>
</evidence>
<dbReference type="CDD" id="cd06572">
    <property type="entry name" value="Histidinol_dh"/>
    <property type="match status" value="1"/>
</dbReference>
<evidence type="ECO:0000256" key="8">
    <source>
        <dbReference type="HAMAP-Rule" id="MF_01024"/>
    </source>
</evidence>
<comment type="catalytic activity">
    <reaction evidence="7 8">
        <text>L-histidinol + 2 NAD(+) + H2O = L-histidine + 2 NADH + 3 H(+)</text>
        <dbReference type="Rhea" id="RHEA:20641"/>
        <dbReference type="ChEBI" id="CHEBI:15377"/>
        <dbReference type="ChEBI" id="CHEBI:15378"/>
        <dbReference type="ChEBI" id="CHEBI:57540"/>
        <dbReference type="ChEBI" id="CHEBI:57595"/>
        <dbReference type="ChEBI" id="CHEBI:57699"/>
        <dbReference type="ChEBI" id="CHEBI:57945"/>
        <dbReference type="EC" id="1.1.1.23"/>
    </reaction>
</comment>
<dbReference type="PANTHER" id="PTHR21256:SF2">
    <property type="entry name" value="HISTIDINE BIOSYNTHESIS TRIFUNCTIONAL PROTEIN"/>
    <property type="match status" value="1"/>
</dbReference>
<proteinExistence type="inferred from homology"/>
<comment type="similarity">
    <text evidence="2 8 9 14">Belongs to the histidinol dehydrogenase family.</text>
</comment>
<comment type="cofactor">
    <cofactor evidence="8 13">
        <name>Zn(2+)</name>
        <dbReference type="ChEBI" id="CHEBI:29105"/>
    </cofactor>
    <text evidence="8 13">Binds 1 zinc ion per subunit.</text>
</comment>
<feature type="binding site" evidence="8 13">
    <location>
        <position position="261"/>
    </location>
    <ligand>
        <name>Zn(2+)</name>
        <dbReference type="ChEBI" id="CHEBI:29105"/>
    </ligand>
</feature>
<dbReference type="GO" id="GO:0005829">
    <property type="term" value="C:cytosol"/>
    <property type="evidence" value="ECO:0007669"/>
    <property type="project" value="TreeGrafter"/>
</dbReference>
<dbReference type="HAMAP" id="MF_01024">
    <property type="entry name" value="HisD"/>
    <property type="match status" value="1"/>
</dbReference>
<feature type="binding site" evidence="8 12">
    <location>
        <position position="413"/>
    </location>
    <ligand>
        <name>substrate</name>
    </ligand>
</feature>
<sequence length="428" mass="46029">MKLINYTKDMTPASIAAIVRRTTETSGAVRDSVSGIIEDVRARGDAALLEWTEKLDSVRLKSLRVSEEVMKEAISNQVTQEDLRVLRTAVEHLRVYHEKQLEKGYEIQPRPGVSLGQRIVPLRRVGLYIPGGKAAYPSTVLMNAVPAQVAGVPEIVIFTPPAKDGTVNPYVLAAAGILGIEEIYSVGGAQAVAACANGTQTIAPCDKIAGPGNQYVAEAKRQVSGQIAIDMIAGPSEVLVIADATADPELVAADLLAQAEHDERAGLVVLTTDISLPERLKAALDKQLETLPKKEIASVSAANLLVVVCDSLEDACRISDVIAPEHLELMVENPRSLLDKVNYAGSVFLGSYTPEALGDYYAGTNHTLPTNGTARFSSPLGVYDFMTRYSYLEYSKEAFMKEAADVAHFARLEGLDAHAASVTKRRSL</sequence>
<dbReference type="UniPathway" id="UPA00031">
    <property type="reaction ID" value="UER00014"/>
</dbReference>
<dbReference type="FunFam" id="3.40.50.1980:FF:000001">
    <property type="entry name" value="Histidinol dehydrogenase"/>
    <property type="match status" value="1"/>
</dbReference>
<evidence type="ECO:0000256" key="1">
    <source>
        <dbReference type="ARBA" id="ARBA00003850"/>
    </source>
</evidence>
<dbReference type="GO" id="GO:0051287">
    <property type="term" value="F:NAD binding"/>
    <property type="evidence" value="ECO:0007669"/>
    <property type="project" value="InterPro"/>
</dbReference>
<accession>A0A1G5RYF6</accession>
<evidence type="ECO:0000256" key="14">
    <source>
        <dbReference type="RuleBase" id="RU004175"/>
    </source>
</evidence>
<evidence type="ECO:0000256" key="4">
    <source>
        <dbReference type="ARBA" id="ARBA00022723"/>
    </source>
</evidence>
<dbReference type="AlphaFoldDB" id="A0A1G5RYF6"/>
<keyword evidence="8" id="KW-0368">Histidine biosynthesis</keyword>
<dbReference type="Proteomes" id="UP000199208">
    <property type="component" value="Unassembled WGS sequence"/>
</dbReference>
<feature type="active site" description="Proton acceptor" evidence="8 10">
    <location>
        <position position="326"/>
    </location>
</feature>
<dbReference type="InterPro" id="IPR012131">
    <property type="entry name" value="Hstdl_DH"/>
</dbReference>
<feature type="binding site" evidence="8 12">
    <location>
        <position position="258"/>
    </location>
    <ligand>
        <name>substrate</name>
    </ligand>
</feature>
<dbReference type="InterPro" id="IPR016161">
    <property type="entry name" value="Ald_DH/histidinol_DH"/>
</dbReference>
<keyword evidence="4 8" id="KW-0479">Metal-binding</keyword>
<name>A0A1G5RYF6_9FIRM</name>
<feature type="binding site" evidence="8 12">
    <location>
        <position position="236"/>
    </location>
    <ligand>
        <name>substrate</name>
    </ligand>
</feature>
<dbReference type="FunFam" id="3.40.50.1980:FF:000026">
    <property type="entry name" value="Histidinol dehydrogenase"/>
    <property type="match status" value="1"/>
</dbReference>
<feature type="binding site" evidence="8 13">
    <location>
        <position position="258"/>
    </location>
    <ligand>
        <name>Zn(2+)</name>
        <dbReference type="ChEBI" id="CHEBI:29105"/>
    </ligand>
</feature>
<feature type="binding site" evidence="8 13">
    <location>
        <position position="359"/>
    </location>
    <ligand>
        <name>Zn(2+)</name>
        <dbReference type="ChEBI" id="CHEBI:29105"/>
    </ligand>
</feature>
<organism evidence="15 16">
    <name type="scientific">Acidaminobacter hydrogenoformans DSM 2784</name>
    <dbReference type="NCBI Taxonomy" id="1120920"/>
    <lineage>
        <taxon>Bacteria</taxon>
        <taxon>Bacillati</taxon>
        <taxon>Bacillota</taxon>
        <taxon>Clostridia</taxon>
        <taxon>Peptostreptococcales</taxon>
        <taxon>Acidaminobacteraceae</taxon>
        <taxon>Acidaminobacter</taxon>
    </lineage>
</organism>
<dbReference type="PRINTS" id="PR00083">
    <property type="entry name" value="HOLDHDRGNASE"/>
</dbReference>
<evidence type="ECO:0000256" key="11">
    <source>
        <dbReference type="PIRSR" id="PIRSR000099-2"/>
    </source>
</evidence>
<evidence type="ECO:0000256" key="2">
    <source>
        <dbReference type="ARBA" id="ARBA00010178"/>
    </source>
</evidence>
<dbReference type="RefSeq" id="WP_092590251.1">
    <property type="nucleotide sequence ID" value="NZ_FMWL01000005.1"/>
</dbReference>
<dbReference type="SUPFAM" id="SSF53720">
    <property type="entry name" value="ALDH-like"/>
    <property type="match status" value="1"/>
</dbReference>
<dbReference type="GO" id="GO:0004399">
    <property type="term" value="F:histidinol dehydrogenase activity"/>
    <property type="evidence" value="ECO:0007669"/>
    <property type="project" value="UniProtKB-UniRule"/>
</dbReference>
<dbReference type="EC" id="1.1.1.23" evidence="3 8"/>
<evidence type="ECO:0000256" key="10">
    <source>
        <dbReference type="PIRSR" id="PIRSR000099-1"/>
    </source>
</evidence>
<dbReference type="Gene3D" id="1.20.5.1300">
    <property type="match status" value="1"/>
</dbReference>
<evidence type="ECO:0000256" key="5">
    <source>
        <dbReference type="ARBA" id="ARBA00022833"/>
    </source>
</evidence>
<feature type="active site" description="Proton acceptor" evidence="8 10">
    <location>
        <position position="325"/>
    </location>
</feature>
<evidence type="ECO:0000256" key="9">
    <source>
        <dbReference type="PIRNR" id="PIRNR000099"/>
    </source>
</evidence>
<evidence type="ECO:0000256" key="12">
    <source>
        <dbReference type="PIRSR" id="PIRSR000099-3"/>
    </source>
</evidence>
<dbReference type="GO" id="GO:0000105">
    <property type="term" value="P:L-histidine biosynthetic process"/>
    <property type="evidence" value="ECO:0007669"/>
    <property type="project" value="UniProtKB-UniRule"/>
</dbReference>
<keyword evidence="16" id="KW-1185">Reference proteome</keyword>
<feature type="binding site" evidence="8 12">
    <location>
        <position position="359"/>
    </location>
    <ligand>
        <name>substrate</name>
    </ligand>
</feature>
<feature type="binding site" evidence="8 12">
    <location>
        <position position="326"/>
    </location>
    <ligand>
        <name>substrate</name>
    </ligand>
</feature>
<feature type="binding site" evidence="8 11">
    <location>
        <position position="128"/>
    </location>
    <ligand>
        <name>NAD(+)</name>
        <dbReference type="ChEBI" id="CHEBI:57540"/>
    </ligand>
</feature>
<dbReference type="GO" id="GO:0008270">
    <property type="term" value="F:zinc ion binding"/>
    <property type="evidence" value="ECO:0007669"/>
    <property type="project" value="UniProtKB-UniRule"/>
</dbReference>
<feature type="binding site" evidence="8 13">
    <location>
        <position position="418"/>
    </location>
    <ligand>
        <name>Zn(2+)</name>
        <dbReference type="ChEBI" id="CHEBI:29105"/>
    </ligand>
</feature>
<evidence type="ECO:0000256" key="13">
    <source>
        <dbReference type="PIRSR" id="PIRSR000099-4"/>
    </source>
</evidence>
<keyword evidence="8 11" id="KW-0520">NAD</keyword>
<comment type="function">
    <text evidence="1 8">Catalyzes the sequential NAD-dependent oxidations of L-histidinol to L-histidinaldehyde and then to L-histidine.</text>
</comment>
<feature type="binding site" evidence="8 11">
    <location>
        <position position="213"/>
    </location>
    <ligand>
        <name>NAD(+)</name>
        <dbReference type="ChEBI" id="CHEBI:57540"/>
    </ligand>
</feature>
<reference evidence="15 16" key="1">
    <citation type="submission" date="2016-10" db="EMBL/GenBank/DDBJ databases">
        <authorList>
            <person name="de Groot N.N."/>
        </authorList>
    </citation>
    <scope>NUCLEOTIDE SEQUENCE [LARGE SCALE GENOMIC DNA]</scope>
    <source>
        <strain evidence="15 16">DSM 2784</strain>
    </source>
</reference>
<evidence type="ECO:0000313" key="15">
    <source>
        <dbReference type="EMBL" id="SCZ78878.1"/>
    </source>
</evidence>
<feature type="binding site" evidence="8 12">
    <location>
        <position position="418"/>
    </location>
    <ligand>
        <name>substrate</name>
    </ligand>
</feature>
<dbReference type="PROSITE" id="PS00611">
    <property type="entry name" value="HISOL_DEHYDROGENASE"/>
    <property type="match status" value="1"/>
</dbReference>
<dbReference type="NCBIfam" id="TIGR00069">
    <property type="entry name" value="hisD"/>
    <property type="match status" value="1"/>
</dbReference>
<feature type="binding site" evidence="8 12">
    <location>
        <position position="261"/>
    </location>
    <ligand>
        <name>substrate</name>
    </ligand>
</feature>
<dbReference type="PIRSF" id="PIRSF000099">
    <property type="entry name" value="Histidinol_dh"/>
    <property type="match status" value="1"/>
</dbReference>
<dbReference type="STRING" id="1120920.SAMN03080599_01487"/>
<comment type="pathway">
    <text evidence="8">Amino-acid biosynthesis; L-histidine biosynthesis; L-histidine from 5-phospho-alpha-D-ribose 1-diphosphate: step 9/9.</text>
</comment>
<keyword evidence="6 8" id="KW-0560">Oxidoreductase</keyword>
<feature type="binding site" evidence="8 11">
    <location>
        <position position="190"/>
    </location>
    <ligand>
        <name>NAD(+)</name>
        <dbReference type="ChEBI" id="CHEBI:57540"/>
    </ligand>
</feature>
<evidence type="ECO:0000256" key="7">
    <source>
        <dbReference type="ARBA" id="ARBA00049489"/>
    </source>
</evidence>
<evidence type="ECO:0000256" key="3">
    <source>
        <dbReference type="ARBA" id="ARBA00012965"/>
    </source>
</evidence>
<dbReference type="OrthoDB" id="9805269at2"/>
<dbReference type="Pfam" id="PF00815">
    <property type="entry name" value="Histidinol_dh"/>
    <property type="match status" value="1"/>
</dbReference>
<keyword evidence="5 8" id="KW-0862">Zinc</keyword>
<dbReference type="InterPro" id="IPR022695">
    <property type="entry name" value="Histidinol_DH_monofunct"/>
</dbReference>
<keyword evidence="8" id="KW-0028">Amino-acid biosynthesis</keyword>
<evidence type="ECO:0000256" key="6">
    <source>
        <dbReference type="ARBA" id="ARBA00023002"/>
    </source>
</evidence>
<gene>
    <name evidence="8" type="primary">hisD</name>
    <name evidence="15" type="ORF">SAMN03080599_01487</name>
</gene>
<protein>
    <recommendedName>
        <fullName evidence="3 8">Histidinol dehydrogenase</fullName>
        <shortName evidence="8">HDH</shortName>
        <ecNumber evidence="3 8">1.1.1.23</ecNumber>
    </recommendedName>
</protein>
<dbReference type="PANTHER" id="PTHR21256">
    <property type="entry name" value="HISTIDINOL DEHYDROGENASE HDH"/>
    <property type="match status" value="1"/>
</dbReference>
<dbReference type="Gene3D" id="3.40.50.1980">
    <property type="entry name" value="Nitrogenase molybdenum iron protein domain"/>
    <property type="match status" value="2"/>
</dbReference>
<dbReference type="InterPro" id="IPR001692">
    <property type="entry name" value="Histidinol_DH_CS"/>
</dbReference>